<dbReference type="GO" id="GO:0030182">
    <property type="term" value="P:neuron differentiation"/>
    <property type="evidence" value="ECO:0007669"/>
    <property type="project" value="TreeGrafter"/>
</dbReference>
<dbReference type="EMBL" id="RCHS01004213">
    <property type="protein sequence ID" value="RMX36857.1"/>
    <property type="molecule type" value="Genomic_DNA"/>
</dbReference>
<dbReference type="InterPro" id="IPR005817">
    <property type="entry name" value="Wnt"/>
</dbReference>
<gene>
    <name evidence="12" type="ORF">pdam_00001030</name>
</gene>
<evidence type="ECO:0000256" key="5">
    <source>
        <dbReference type="ARBA" id="ARBA00022530"/>
    </source>
</evidence>
<keyword evidence="13" id="KW-1185">Reference proteome</keyword>
<evidence type="ECO:0000256" key="1">
    <source>
        <dbReference type="ARBA" id="ARBA00004498"/>
    </source>
</evidence>
<dbReference type="FunFam" id="3.30.2460.20:FF:000001">
    <property type="entry name" value="Wnt homolog"/>
    <property type="match status" value="1"/>
</dbReference>
<comment type="function">
    <text evidence="10">Ligand for members of the frizzled family of seven transmembrane receptors.</text>
</comment>
<sequence length="356" mass="40419">MNILFRIAAVLLLLSILAEKLHGIRWLAIKIPSDVEWQKTNCSKVHGFIGEQYKICRRSLPIMRYVSEAAEMTKTECKSQLQNRRWNCTTISQAPSFYNDLKRGTKESAFVYALSSAAVVYSVTQACSIGRLKEHCGCGRTPKTKLENKDWIWGGCSDNIAYGVRFSKKFTDAVEKKRMEGQEPSATSRALMNIQNNEAGRTAVRDKLAIICRCHGVSGSCQKKTCFRRLSEFKDVATLLKKKYDNIINVVSRTRGRQNHYLRAKRGKKYNSRDLIALHPSPNYCLASRARGTYGTVGRECNPATTGKGSCAYMCCGRGHRTFKRVIEERCECEYVWCCYVRCNKCKRTIVVSTCK</sequence>
<evidence type="ECO:0000256" key="9">
    <source>
        <dbReference type="ARBA" id="ARBA00023288"/>
    </source>
</evidence>
<comment type="subcellular location">
    <subcellularLocation>
        <location evidence="1 10">Secreted</location>
        <location evidence="1 10">Extracellular space</location>
        <location evidence="1 10">Extracellular matrix</location>
    </subcellularLocation>
</comment>
<keyword evidence="6 10" id="KW-0879">Wnt signaling pathway</keyword>
<dbReference type="GO" id="GO:0005615">
    <property type="term" value="C:extracellular space"/>
    <property type="evidence" value="ECO:0007669"/>
    <property type="project" value="TreeGrafter"/>
</dbReference>
<evidence type="ECO:0000313" key="12">
    <source>
        <dbReference type="EMBL" id="RMX36857.1"/>
    </source>
</evidence>
<protein>
    <recommendedName>
        <fullName evidence="10">Protein Wnt</fullName>
    </recommendedName>
</protein>
<keyword evidence="4" id="KW-0964">Secreted</keyword>
<organism evidence="12 13">
    <name type="scientific">Pocillopora damicornis</name>
    <name type="common">Cauliflower coral</name>
    <name type="synonym">Millepora damicornis</name>
    <dbReference type="NCBI Taxonomy" id="46731"/>
    <lineage>
        <taxon>Eukaryota</taxon>
        <taxon>Metazoa</taxon>
        <taxon>Cnidaria</taxon>
        <taxon>Anthozoa</taxon>
        <taxon>Hexacorallia</taxon>
        <taxon>Scleractinia</taxon>
        <taxon>Astrocoeniina</taxon>
        <taxon>Pocilloporidae</taxon>
        <taxon>Pocillopora</taxon>
    </lineage>
</organism>
<dbReference type="PANTHER" id="PTHR12027:SF101">
    <property type="entry name" value="PROTEIN WNT-4"/>
    <property type="match status" value="1"/>
</dbReference>
<dbReference type="PRINTS" id="PR01349">
    <property type="entry name" value="WNTPROTEIN"/>
</dbReference>
<keyword evidence="11" id="KW-0732">Signal</keyword>
<evidence type="ECO:0000256" key="7">
    <source>
        <dbReference type="ARBA" id="ARBA00023157"/>
    </source>
</evidence>
<dbReference type="STRING" id="46731.A0A3M6T623"/>
<evidence type="ECO:0000256" key="10">
    <source>
        <dbReference type="RuleBase" id="RU003500"/>
    </source>
</evidence>
<evidence type="ECO:0000256" key="4">
    <source>
        <dbReference type="ARBA" id="ARBA00022525"/>
    </source>
</evidence>
<dbReference type="PROSITE" id="PS00246">
    <property type="entry name" value="WNT1"/>
    <property type="match status" value="1"/>
</dbReference>
<proteinExistence type="inferred from homology"/>
<evidence type="ECO:0000256" key="8">
    <source>
        <dbReference type="ARBA" id="ARBA00023180"/>
    </source>
</evidence>
<keyword evidence="8" id="KW-0325">Glycoprotein</keyword>
<dbReference type="PANTHER" id="PTHR12027">
    <property type="entry name" value="WNT RELATED"/>
    <property type="match status" value="1"/>
</dbReference>
<dbReference type="GO" id="GO:0005125">
    <property type="term" value="F:cytokine activity"/>
    <property type="evidence" value="ECO:0007669"/>
    <property type="project" value="TreeGrafter"/>
</dbReference>
<keyword evidence="7" id="KW-1015">Disulfide bond</keyword>
<dbReference type="SMART" id="SM00097">
    <property type="entry name" value="WNT1"/>
    <property type="match status" value="1"/>
</dbReference>
<evidence type="ECO:0000256" key="11">
    <source>
        <dbReference type="SAM" id="SignalP"/>
    </source>
</evidence>
<dbReference type="InterPro" id="IPR043158">
    <property type="entry name" value="Wnt_C"/>
</dbReference>
<dbReference type="CDD" id="cd19343">
    <property type="entry name" value="Wnt_Wnt11"/>
    <property type="match status" value="1"/>
</dbReference>
<keyword evidence="9" id="KW-0449">Lipoprotein</keyword>
<accession>A0A3M6T623</accession>
<dbReference type="InterPro" id="IPR018161">
    <property type="entry name" value="Wnt_CS"/>
</dbReference>
<dbReference type="GO" id="GO:0060070">
    <property type="term" value="P:canonical Wnt signaling pathway"/>
    <property type="evidence" value="ECO:0007669"/>
    <property type="project" value="TreeGrafter"/>
</dbReference>
<evidence type="ECO:0000256" key="2">
    <source>
        <dbReference type="ARBA" id="ARBA00005683"/>
    </source>
</evidence>
<feature type="signal peptide" evidence="11">
    <location>
        <begin position="1"/>
        <end position="23"/>
    </location>
</feature>
<dbReference type="Pfam" id="PF00110">
    <property type="entry name" value="wnt"/>
    <property type="match status" value="1"/>
</dbReference>
<comment type="similarity">
    <text evidence="2 10">Belongs to the Wnt family.</text>
</comment>
<dbReference type="AlphaFoldDB" id="A0A3M6T623"/>
<keyword evidence="3 10" id="KW-0217">Developmental protein</keyword>
<dbReference type="Gene3D" id="3.30.2460.20">
    <property type="match status" value="1"/>
</dbReference>
<dbReference type="GO" id="GO:0045165">
    <property type="term" value="P:cell fate commitment"/>
    <property type="evidence" value="ECO:0007669"/>
    <property type="project" value="TreeGrafter"/>
</dbReference>
<evidence type="ECO:0000256" key="3">
    <source>
        <dbReference type="ARBA" id="ARBA00022473"/>
    </source>
</evidence>
<dbReference type="OrthoDB" id="5945655at2759"/>
<keyword evidence="5" id="KW-0272">Extracellular matrix</keyword>
<dbReference type="Proteomes" id="UP000275408">
    <property type="component" value="Unassembled WGS sequence"/>
</dbReference>
<evidence type="ECO:0000256" key="6">
    <source>
        <dbReference type="ARBA" id="ARBA00022687"/>
    </source>
</evidence>
<reference evidence="12 13" key="1">
    <citation type="journal article" date="2018" name="Sci. Rep.">
        <title>Comparative analysis of the Pocillopora damicornis genome highlights role of immune system in coral evolution.</title>
        <authorList>
            <person name="Cunning R."/>
            <person name="Bay R.A."/>
            <person name="Gillette P."/>
            <person name="Baker A.C."/>
            <person name="Traylor-Knowles N."/>
        </authorList>
    </citation>
    <scope>NUCLEOTIDE SEQUENCE [LARGE SCALE GENOMIC DNA]</scope>
    <source>
        <strain evidence="12">RSMAS</strain>
        <tissue evidence="12">Whole animal</tissue>
    </source>
</reference>
<dbReference type="GO" id="GO:0005109">
    <property type="term" value="F:frizzled binding"/>
    <property type="evidence" value="ECO:0007669"/>
    <property type="project" value="TreeGrafter"/>
</dbReference>
<name>A0A3M6T623_POCDA</name>
<feature type="chain" id="PRO_5018264767" description="Protein Wnt" evidence="11">
    <location>
        <begin position="24"/>
        <end position="356"/>
    </location>
</feature>
<comment type="caution">
    <text evidence="12">The sequence shown here is derived from an EMBL/GenBank/DDBJ whole genome shotgun (WGS) entry which is preliminary data.</text>
</comment>
<evidence type="ECO:0000313" key="13">
    <source>
        <dbReference type="Proteomes" id="UP000275408"/>
    </source>
</evidence>